<dbReference type="EnsemblPlants" id="MELO3C020164.2.1">
    <property type="protein sequence ID" value="MELO3C020164.2.1"/>
    <property type="gene ID" value="MELO3C020164.2"/>
</dbReference>
<protein>
    <recommendedName>
        <fullName evidence="2">CACTA en-spm transposon protein</fullName>
    </recommendedName>
</protein>
<reference evidence="1" key="1">
    <citation type="submission" date="2023-03" db="UniProtKB">
        <authorList>
            <consortium name="EnsemblPlants"/>
        </authorList>
    </citation>
    <scope>IDENTIFICATION</scope>
</reference>
<dbReference type="AlphaFoldDB" id="A0A9I9DLE0"/>
<name>A0A9I9DLE0_CUCME</name>
<dbReference type="Gramene" id="MELO3C020164.2.1">
    <property type="protein sequence ID" value="MELO3C020164.2.1"/>
    <property type="gene ID" value="MELO3C020164.2"/>
</dbReference>
<accession>A0A9I9DLE0</accession>
<evidence type="ECO:0008006" key="2">
    <source>
        <dbReference type="Google" id="ProtNLM"/>
    </source>
</evidence>
<evidence type="ECO:0000313" key="1">
    <source>
        <dbReference type="EnsemblPlants" id="MELO3C020164.2.1"/>
    </source>
</evidence>
<organism evidence="1">
    <name type="scientific">Cucumis melo</name>
    <name type="common">Muskmelon</name>
    <dbReference type="NCBI Taxonomy" id="3656"/>
    <lineage>
        <taxon>Eukaryota</taxon>
        <taxon>Viridiplantae</taxon>
        <taxon>Streptophyta</taxon>
        <taxon>Embryophyta</taxon>
        <taxon>Tracheophyta</taxon>
        <taxon>Spermatophyta</taxon>
        <taxon>Magnoliopsida</taxon>
        <taxon>eudicotyledons</taxon>
        <taxon>Gunneridae</taxon>
        <taxon>Pentapetalae</taxon>
        <taxon>rosids</taxon>
        <taxon>fabids</taxon>
        <taxon>Cucurbitales</taxon>
        <taxon>Cucurbitaceae</taxon>
        <taxon>Benincaseae</taxon>
        <taxon>Cucumis</taxon>
    </lineage>
</organism>
<sequence length="143" mass="16005">MISHGTSLQHKLGENTTRDGVLLTHKNVGKSEKIVGEGYADVFLEVGTYVGKTESREAFPTRERHGVGNASPGVMCPDTLDDVGNTSLDAVFCDETTGVENTSLDVFFADTYRSVGNDIFRRFCTSYYRRFVASRIPFYMYFF</sequence>
<proteinExistence type="predicted"/>